<feature type="coiled-coil region" evidence="1">
    <location>
        <begin position="86"/>
        <end position="190"/>
    </location>
</feature>
<evidence type="ECO:0000313" key="3">
    <source>
        <dbReference type="EMBL" id="PAV19268.1"/>
    </source>
</evidence>
<feature type="region of interest" description="Disordered" evidence="2">
    <location>
        <begin position="381"/>
        <end position="419"/>
    </location>
</feature>
<proteinExistence type="predicted"/>
<accession>A0A286UI97</accession>
<feature type="coiled-coil region" evidence="1">
    <location>
        <begin position="7"/>
        <end position="51"/>
    </location>
</feature>
<dbReference type="PANTHER" id="PTHR21974:SF2">
    <property type="entry name" value="RE15880P"/>
    <property type="match status" value="1"/>
</dbReference>
<feature type="compositionally biased region" description="Polar residues" evidence="2">
    <location>
        <begin position="407"/>
        <end position="419"/>
    </location>
</feature>
<keyword evidence="4" id="KW-1185">Reference proteome</keyword>
<dbReference type="STRING" id="2282107.A0A286UI97"/>
<evidence type="ECO:0000313" key="4">
    <source>
        <dbReference type="Proteomes" id="UP000217199"/>
    </source>
</evidence>
<gene>
    <name evidence="3" type="ORF">PNOK_0420100</name>
</gene>
<dbReference type="PANTHER" id="PTHR21974">
    <property type="entry name" value="RE15880P"/>
    <property type="match status" value="1"/>
</dbReference>
<dbReference type="EMBL" id="NBII01000004">
    <property type="protein sequence ID" value="PAV19268.1"/>
    <property type="molecule type" value="Genomic_DNA"/>
</dbReference>
<evidence type="ECO:0000256" key="2">
    <source>
        <dbReference type="SAM" id="MobiDB-lite"/>
    </source>
</evidence>
<protein>
    <submittedName>
        <fullName evidence="3">Uncharacterized protein</fullName>
    </submittedName>
</protein>
<dbReference type="OrthoDB" id="2562743at2759"/>
<dbReference type="AlphaFoldDB" id="A0A286UI97"/>
<reference evidence="3 4" key="1">
    <citation type="journal article" date="2017" name="Mol. Ecol.">
        <title>Comparative and population genomic landscape of Phellinus noxius: A hypervariable fungus causing root rot in trees.</title>
        <authorList>
            <person name="Chung C.L."/>
            <person name="Lee T.J."/>
            <person name="Akiba M."/>
            <person name="Lee H.H."/>
            <person name="Kuo T.H."/>
            <person name="Liu D."/>
            <person name="Ke H.M."/>
            <person name="Yokoi T."/>
            <person name="Roa M.B."/>
            <person name="Lu M.J."/>
            <person name="Chang Y.Y."/>
            <person name="Ann P.J."/>
            <person name="Tsai J.N."/>
            <person name="Chen C.Y."/>
            <person name="Tzean S.S."/>
            <person name="Ota Y."/>
            <person name="Hattori T."/>
            <person name="Sahashi N."/>
            <person name="Liou R.F."/>
            <person name="Kikuchi T."/>
            <person name="Tsai I.J."/>
        </authorList>
    </citation>
    <scope>NUCLEOTIDE SEQUENCE [LARGE SCALE GENOMIC DNA]</scope>
    <source>
        <strain evidence="3 4">FFPRI411160</strain>
    </source>
</reference>
<keyword evidence="1" id="KW-0175">Coiled coil</keyword>
<dbReference type="Proteomes" id="UP000217199">
    <property type="component" value="Unassembled WGS sequence"/>
</dbReference>
<evidence type="ECO:0000256" key="1">
    <source>
        <dbReference type="SAM" id="Coils"/>
    </source>
</evidence>
<organism evidence="3 4">
    <name type="scientific">Pyrrhoderma noxium</name>
    <dbReference type="NCBI Taxonomy" id="2282107"/>
    <lineage>
        <taxon>Eukaryota</taxon>
        <taxon>Fungi</taxon>
        <taxon>Dikarya</taxon>
        <taxon>Basidiomycota</taxon>
        <taxon>Agaricomycotina</taxon>
        <taxon>Agaricomycetes</taxon>
        <taxon>Hymenochaetales</taxon>
        <taxon>Hymenochaetaceae</taxon>
        <taxon>Pyrrhoderma</taxon>
    </lineage>
</organism>
<dbReference type="InParanoid" id="A0A286UI97"/>
<comment type="caution">
    <text evidence="3">The sequence shown here is derived from an EMBL/GenBank/DDBJ whole genome shotgun (WGS) entry which is preliminary data.</text>
</comment>
<name>A0A286UI97_9AGAM</name>
<sequence length="419" mass="47481">MPPTVDLSQLANQHAQLLQQLSKFDNAPAELKNVTQLIESVEKDLNERQSNIGLLIDKRKSEHEDVDKLQRSGTRRFLVRLTQGGKEGLARKIEKEEREFIEAEQKEHNEVRAIAELKATMENAQKTRIDLSEQINLKKKLKQELDEIYRSAFEGPSPDFPEEDAAEHDFQEAEKHFENMQARLSQERDVFDLLDKAASCANEAQSLLQSASIAAKYKTYNVGPNCWGEIAEAENIGKAQTLISEALRLNERAHAAQPLVHIVQCGKIVSPDWLNVVFESMFTDFMFQKKIEKSIETMREYQKGIFEQCAASEARKKEHERNAKEAYDFFKAQRRTLFDVRREILQRVCEDGATRVIAEGGSSPELPKYTKQLEAGLVTKPAPVHESQSPPSYESIVGQPKFPRAGGSSNVNTITSLPK</sequence>